<evidence type="ECO:0000313" key="1">
    <source>
        <dbReference type="EMBL" id="MCO5958628.1"/>
    </source>
</evidence>
<name>A0AAJ1F913_9HYPH</name>
<gene>
    <name evidence="1" type="ORF">NBH21_17770</name>
</gene>
<dbReference type="AlphaFoldDB" id="A0AAJ1F913"/>
<dbReference type="EMBL" id="JAMXLX010000006">
    <property type="protein sequence ID" value="MCO5958628.1"/>
    <property type="molecule type" value="Genomic_DNA"/>
</dbReference>
<dbReference type="RefSeq" id="WP_250911868.1">
    <property type="nucleotide sequence ID" value="NZ_JAMXLX010000006.1"/>
</dbReference>
<accession>A0AAJ1F913</accession>
<sequence>MRSSGSISQFMRILCAIALLSVGFAHRVPGVYAADIVAAAIVLPDGTIPDLCLAGSQDGIGKSGYHLNRSCEACLVSGAIVLPLPADDAGDRPVPHEAVLRPDRARFDAPPVLISRAAPRAPPMA</sequence>
<dbReference type="Proteomes" id="UP001155380">
    <property type="component" value="Unassembled WGS sequence"/>
</dbReference>
<evidence type="ECO:0000313" key="2">
    <source>
        <dbReference type="Proteomes" id="UP001155380"/>
    </source>
</evidence>
<proteinExistence type="predicted"/>
<comment type="caution">
    <text evidence="1">The sequence shown here is derived from an EMBL/GenBank/DDBJ whole genome shotgun (WGS) entry which is preliminary data.</text>
</comment>
<protein>
    <recommendedName>
        <fullName evidence="3">DUF2946 domain-containing protein</fullName>
    </recommendedName>
</protein>
<organism evidence="1 2">
    <name type="scientific">Ciceribacter sichuanensis</name>
    <dbReference type="NCBI Taxonomy" id="2949647"/>
    <lineage>
        <taxon>Bacteria</taxon>
        <taxon>Pseudomonadati</taxon>
        <taxon>Pseudomonadota</taxon>
        <taxon>Alphaproteobacteria</taxon>
        <taxon>Hyphomicrobiales</taxon>
        <taxon>Rhizobiaceae</taxon>
        <taxon>Ciceribacter</taxon>
    </lineage>
</organism>
<evidence type="ECO:0008006" key="3">
    <source>
        <dbReference type="Google" id="ProtNLM"/>
    </source>
</evidence>
<reference evidence="1" key="1">
    <citation type="submission" date="2022-06" db="EMBL/GenBank/DDBJ databases">
        <authorList>
            <person name="Sun Q."/>
        </authorList>
    </citation>
    <scope>NUCLEOTIDE SEQUENCE</scope>
    <source>
        <strain evidence="1">S101</strain>
    </source>
</reference>